<evidence type="ECO:0000256" key="3">
    <source>
        <dbReference type="ARBA" id="ARBA00038300"/>
    </source>
</evidence>
<reference evidence="6" key="1">
    <citation type="submission" date="2018-02" db="EMBL/GenBank/DDBJ databases">
        <authorList>
            <person name="Cohen D.B."/>
            <person name="Kent A.D."/>
        </authorList>
    </citation>
    <scope>NUCLEOTIDE SEQUENCE</scope>
</reference>
<evidence type="ECO:0000259" key="5">
    <source>
        <dbReference type="SMART" id="SM00499"/>
    </source>
</evidence>
<organism evidence="6">
    <name type="scientific">Fagus sylvatica</name>
    <name type="common">Beechnut</name>
    <dbReference type="NCBI Taxonomy" id="28930"/>
    <lineage>
        <taxon>Eukaryota</taxon>
        <taxon>Viridiplantae</taxon>
        <taxon>Streptophyta</taxon>
        <taxon>Embryophyta</taxon>
        <taxon>Tracheophyta</taxon>
        <taxon>Spermatophyta</taxon>
        <taxon>Magnoliopsida</taxon>
        <taxon>eudicotyledons</taxon>
        <taxon>Gunneridae</taxon>
        <taxon>Pentapetalae</taxon>
        <taxon>rosids</taxon>
        <taxon>fabids</taxon>
        <taxon>Fagales</taxon>
        <taxon>Fagaceae</taxon>
        <taxon>Fagus</taxon>
    </lineage>
</organism>
<name>A0A2N9HPG7_FAGSY</name>
<keyword evidence="2" id="KW-0964">Secreted</keyword>
<accession>A0A2N9HPG7</accession>
<dbReference type="PANTHER" id="PTHR35501:SF3">
    <property type="entry name" value="PROTEIN YY1"/>
    <property type="match status" value="1"/>
</dbReference>
<feature type="chain" id="PRO_5014634274" description="Bifunctional inhibitor/plant lipid transfer protein/seed storage helical domain-containing protein" evidence="4">
    <location>
        <begin position="33"/>
        <end position="105"/>
    </location>
</feature>
<dbReference type="SMART" id="SM00499">
    <property type="entry name" value="AAI"/>
    <property type="match status" value="1"/>
</dbReference>
<dbReference type="InterPro" id="IPR036312">
    <property type="entry name" value="Bifun_inhib/LTP/seed_sf"/>
</dbReference>
<dbReference type="PANTHER" id="PTHR35501">
    <property type="entry name" value="PROTEIN YY1"/>
    <property type="match status" value="1"/>
</dbReference>
<evidence type="ECO:0000256" key="4">
    <source>
        <dbReference type="SAM" id="SignalP"/>
    </source>
</evidence>
<keyword evidence="4" id="KW-0732">Signal</keyword>
<dbReference type="Pfam" id="PF14368">
    <property type="entry name" value="LTP_2"/>
    <property type="match status" value="1"/>
</dbReference>
<dbReference type="Gene3D" id="1.10.110.10">
    <property type="entry name" value="Plant lipid-transfer and hydrophobic proteins"/>
    <property type="match status" value="1"/>
</dbReference>
<sequence>MAASKSLVSLSTQAALLFLVIALAVQTRTAQAQSCTTELSSLNVCAPFVLPGTSNSNPSANCCGALQSVPHDCLCSTLRIAAQLPSQCNLPPLACGKILYLLFFE</sequence>
<protein>
    <recommendedName>
        <fullName evidence="5">Bifunctional inhibitor/plant lipid transfer protein/seed storage helical domain-containing protein</fullName>
    </recommendedName>
</protein>
<gene>
    <name evidence="6" type="ORF">FSB_LOCUS43938</name>
</gene>
<comment type="similarity">
    <text evidence="3">Belongs to the A9/FIL1 family.</text>
</comment>
<feature type="domain" description="Bifunctional inhibitor/plant lipid transfer protein/seed storage helical" evidence="5">
    <location>
        <begin position="35"/>
        <end position="95"/>
    </location>
</feature>
<dbReference type="InterPro" id="IPR016140">
    <property type="entry name" value="Bifunc_inhib/LTP/seed_store"/>
</dbReference>
<proteinExistence type="inferred from homology"/>
<dbReference type="SUPFAM" id="SSF47699">
    <property type="entry name" value="Bifunctional inhibitor/lipid-transfer protein/seed storage 2S albumin"/>
    <property type="match status" value="1"/>
</dbReference>
<dbReference type="EMBL" id="OIVN01004212">
    <property type="protein sequence ID" value="SPD16056.1"/>
    <property type="molecule type" value="Genomic_DNA"/>
</dbReference>
<comment type="subcellular location">
    <subcellularLocation>
        <location evidence="1">Secreted</location>
    </subcellularLocation>
</comment>
<evidence type="ECO:0000256" key="1">
    <source>
        <dbReference type="ARBA" id="ARBA00004613"/>
    </source>
</evidence>
<dbReference type="AlphaFoldDB" id="A0A2N9HPG7"/>
<feature type="signal peptide" evidence="4">
    <location>
        <begin position="1"/>
        <end position="32"/>
    </location>
</feature>
<evidence type="ECO:0000256" key="2">
    <source>
        <dbReference type="ARBA" id="ARBA00022525"/>
    </source>
</evidence>
<dbReference type="GO" id="GO:0005576">
    <property type="term" value="C:extracellular region"/>
    <property type="evidence" value="ECO:0007669"/>
    <property type="project" value="UniProtKB-SubCell"/>
</dbReference>
<evidence type="ECO:0000313" key="6">
    <source>
        <dbReference type="EMBL" id="SPD16056.1"/>
    </source>
</evidence>